<organism evidence="2 3">
    <name type="scientific">Zizania palustris</name>
    <name type="common">Northern wild rice</name>
    <dbReference type="NCBI Taxonomy" id="103762"/>
    <lineage>
        <taxon>Eukaryota</taxon>
        <taxon>Viridiplantae</taxon>
        <taxon>Streptophyta</taxon>
        <taxon>Embryophyta</taxon>
        <taxon>Tracheophyta</taxon>
        <taxon>Spermatophyta</taxon>
        <taxon>Magnoliopsida</taxon>
        <taxon>Liliopsida</taxon>
        <taxon>Poales</taxon>
        <taxon>Poaceae</taxon>
        <taxon>BOP clade</taxon>
        <taxon>Oryzoideae</taxon>
        <taxon>Oryzeae</taxon>
        <taxon>Zizaniinae</taxon>
        <taxon>Zizania</taxon>
    </lineage>
</organism>
<sequence>MTCPPALRLSARGSSVRAPSAVARLSRRHGGRRARHPGPCRSDHVSPRHNATASDPQQRSVRPRARLCLCACAATAAALRVVGIRSELGVELRRCHFIPASNSKI</sequence>
<evidence type="ECO:0000256" key="1">
    <source>
        <dbReference type="SAM" id="MobiDB-lite"/>
    </source>
</evidence>
<dbReference type="EMBL" id="JAAALK010000086">
    <property type="protein sequence ID" value="KAG8082320.1"/>
    <property type="molecule type" value="Genomic_DNA"/>
</dbReference>
<reference evidence="2" key="1">
    <citation type="journal article" date="2021" name="bioRxiv">
        <title>Whole Genome Assembly and Annotation of Northern Wild Rice, Zizania palustris L., Supports a Whole Genome Duplication in the Zizania Genus.</title>
        <authorList>
            <person name="Haas M."/>
            <person name="Kono T."/>
            <person name="Macchietto M."/>
            <person name="Millas R."/>
            <person name="McGilp L."/>
            <person name="Shao M."/>
            <person name="Duquette J."/>
            <person name="Hirsch C.N."/>
            <person name="Kimball J."/>
        </authorList>
    </citation>
    <scope>NUCLEOTIDE SEQUENCE</scope>
    <source>
        <tissue evidence="2">Fresh leaf tissue</tissue>
    </source>
</reference>
<feature type="compositionally biased region" description="Polar residues" evidence="1">
    <location>
        <begin position="49"/>
        <end position="60"/>
    </location>
</feature>
<reference evidence="2" key="2">
    <citation type="submission" date="2021-02" db="EMBL/GenBank/DDBJ databases">
        <authorList>
            <person name="Kimball J.A."/>
            <person name="Haas M.W."/>
            <person name="Macchietto M."/>
            <person name="Kono T."/>
            <person name="Duquette J."/>
            <person name="Shao M."/>
        </authorList>
    </citation>
    <scope>NUCLEOTIDE SEQUENCE</scope>
    <source>
        <tissue evidence="2">Fresh leaf tissue</tissue>
    </source>
</reference>
<evidence type="ECO:0000313" key="3">
    <source>
        <dbReference type="Proteomes" id="UP000729402"/>
    </source>
</evidence>
<name>A0A8J5VUY7_ZIZPA</name>
<proteinExistence type="predicted"/>
<protein>
    <submittedName>
        <fullName evidence="2">Uncharacterized protein</fullName>
    </submittedName>
</protein>
<comment type="caution">
    <text evidence="2">The sequence shown here is derived from an EMBL/GenBank/DDBJ whole genome shotgun (WGS) entry which is preliminary data.</text>
</comment>
<keyword evidence="3" id="KW-1185">Reference proteome</keyword>
<accession>A0A8J5VUY7</accession>
<dbReference type="AlphaFoldDB" id="A0A8J5VUY7"/>
<gene>
    <name evidence="2" type="ORF">GUJ93_ZPchr0014g46871</name>
</gene>
<evidence type="ECO:0000313" key="2">
    <source>
        <dbReference type="EMBL" id="KAG8082320.1"/>
    </source>
</evidence>
<dbReference type="Proteomes" id="UP000729402">
    <property type="component" value="Unassembled WGS sequence"/>
</dbReference>
<feature type="compositionally biased region" description="Basic residues" evidence="1">
    <location>
        <begin position="25"/>
        <end position="38"/>
    </location>
</feature>
<feature type="region of interest" description="Disordered" evidence="1">
    <location>
        <begin position="1"/>
        <end position="62"/>
    </location>
</feature>